<proteinExistence type="predicted"/>
<evidence type="ECO:0000313" key="4">
    <source>
        <dbReference type="Proteomes" id="UP000008641"/>
    </source>
</evidence>
<feature type="domain" description="CAAX prenyl protease 2/Lysostaphin resistance protein A-like" evidence="2">
    <location>
        <begin position="138"/>
        <end position="225"/>
    </location>
</feature>
<dbReference type="KEGG" id="wvi:Weevi_1588"/>
<dbReference type="GO" id="GO:0080120">
    <property type="term" value="P:CAAX-box protein maturation"/>
    <property type="evidence" value="ECO:0007669"/>
    <property type="project" value="UniProtKB-ARBA"/>
</dbReference>
<dbReference type="GO" id="GO:0004175">
    <property type="term" value="F:endopeptidase activity"/>
    <property type="evidence" value="ECO:0007669"/>
    <property type="project" value="UniProtKB-ARBA"/>
</dbReference>
<dbReference type="STRING" id="865938.Weevi_1588"/>
<keyword evidence="1" id="KW-0472">Membrane</keyword>
<feature type="transmembrane region" description="Helical" evidence="1">
    <location>
        <begin position="130"/>
        <end position="151"/>
    </location>
</feature>
<feature type="transmembrane region" description="Helical" evidence="1">
    <location>
        <begin position="190"/>
        <end position="207"/>
    </location>
</feature>
<protein>
    <submittedName>
        <fullName evidence="3">Abortive infection protein</fullName>
    </submittedName>
</protein>
<evidence type="ECO:0000259" key="2">
    <source>
        <dbReference type="Pfam" id="PF02517"/>
    </source>
</evidence>
<keyword evidence="4" id="KW-1185">Reference proteome</keyword>
<feature type="transmembrane region" description="Helical" evidence="1">
    <location>
        <begin position="212"/>
        <end position="233"/>
    </location>
</feature>
<reference evidence="4" key="2">
    <citation type="journal article" date="2011" name="Stand. Genomic Sci.">
        <title>Complete genome sequence of Weeksella virosa type strain (9751T).</title>
        <authorList>
            <person name="Lang E."/>
            <person name="Teshima H."/>
            <person name="Lucas S."/>
            <person name="Lapidus A."/>
            <person name="Hammon N."/>
            <person name="Deshpande S."/>
            <person name="Nolan M."/>
            <person name="Cheng J."/>
            <person name="Pitluck S."/>
            <person name="Liolios K."/>
            <person name="Pagani I."/>
            <person name="Mikhailova N."/>
            <person name="Ivanova N."/>
            <person name="Mavromatis K."/>
            <person name="Pati A."/>
            <person name="Tapia R."/>
            <person name="Han C."/>
            <person name="Goodwin L."/>
            <person name="Chen A."/>
            <person name="Palaniappan K."/>
            <person name="Land M."/>
            <person name="Hauser L."/>
            <person name="Chang Y."/>
            <person name="Jeffries C."/>
            <person name="Brambilla E."/>
            <person name="Kopitz M."/>
            <person name="Rohde M."/>
            <person name="Goker M."/>
            <person name="Tindall B."/>
            <person name="Detter J."/>
            <person name="Woyke T."/>
            <person name="Bristow J."/>
            <person name="Eisen J."/>
            <person name="Markowitz V."/>
            <person name="Hugenholtz P."/>
            <person name="Klenk H."/>
            <person name="Kyrpides N."/>
        </authorList>
    </citation>
    <scope>NUCLEOTIDE SEQUENCE [LARGE SCALE GENOMIC DNA]</scope>
    <source>
        <strain evidence="4">ATCC 43766 / DSM 16922 / JCM 21250 / NBRC 16016 / NCTC 11634 / CL345/78</strain>
    </source>
</reference>
<dbReference type="HOGENOM" id="CLU_1019232_0_0_10"/>
<dbReference type="AlphaFoldDB" id="F0NZ71"/>
<feature type="transmembrane region" description="Helical" evidence="1">
    <location>
        <begin position="46"/>
        <end position="71"/>
    </location>
</feature>
<dbReference type="EMBL" id="CP002455">
    <property type="protein sequence ID" value="ADX68288.1"/>
    <property type="molecule type" value="Genomic_DNA"/>
</dbReference>
<gene>
    <name evidence="3" type="ordered locus">Weevi_1588</name>
</gene>
<dbReference type="PANTHER" id="PTHR36435:SF1">
    <property type="entry name" value="CAAX AMINO TERMINAL PROTEASE FAMILY PROTEIN"/>
    <property type="match status" value="1"/>
</dbReference>
<keyword evidence="1" id="KW-0812">Transmembrane</keyword>
<keyword evidence="1" id="KW-1133">Transmembrane helix</keyword>
<accession>F0NZ71</accession>
<feature type="transmembrane region" description="Helical" evidence="1">
    <location>
        <begin position="16"/>
        <end position="40"/>
    </location>
</feature>
<feature type="transmembrane region" description="Helical" evidence="1">
    <location>
        <begin position="91"/>
        <end position="110"/>
    </location>
</feature>
<reference evidence="3 4" key="1">
    <citation type="journal article" date="2011" name="Stand. Genomic Sci.">
        <title>Complete genome sequence of Weeksella virosa type strain (9751).</title>
        <authorList>
            <person name="Lang E."/>
            <person name="Teshima H."/>
            <person name="Lucas S."/>
            <person name="Lapidus A."/>
            <person name="Hammon N."/>
            <person name="Deshpande S."/>
            <person name="Nolan M."/>
            <person name="Cheng J.F."/>
            <person name="Pitluck S."/>
            <person name="Liolios K."/>
            <person name="Pagani I."/>
            <person name="Mikhailova N."/>
            <person name="Ivanova N."/>
            <person name="Mavromatis K."/>
            <person name="Pati A."/>
            <person name="Tapia R."/>
            <person name="Han C."/>
            <person name="Goodwin L."/>
            <person name="Chen A."/>
            <person name="Palaniappan K."/>
            <person name="Land M."/>
            <person name="Hauser L."/>
            <person name="Chang Y.J."/>
            <person name="Jeffries C.D."/>
            <person name="Brambilla E.M."/>
            <person name="Kopitz M."/>
            <person name="Rohde M."/>
            <person name="Goker M."/>
            <person name="Tindall B.J."/>
            <person name="Detter J.C."/>
            <person name="Woyke T."/>
            <person name="Bristow J."/>
            <person name="Eisen J.A."/>
            <person name="Markowitz V."/>
            <person name="Hugenholtz P."/>
            <person name="Klenk H.P."/>
            <person name="Kyrpides N.C."/>
        </authorList>
    </citation>
    <scope>NUCLEOTIDE SEQUENCE [LARGE SCALE GENOMIC DNA]</scope>
    <source>
        <strain evidence="4">ATCC 43766 / DSM 16922 / JCM 21250 / NBRC 16016 / NCTC 11634 / CL345/78</strain>
    </source>
</reference>
<dbReference type="OrthoDB" id="158986at2"/>
<evidence type="ECO:0000256" key="1">
    <source>
        <dbReference type="SAM" id="Phobius"/>
    </source>
</evidence>
<dbReference type="InterPro" id="IPR003675">
    <property type="entry name" value="Rce1/LyrA-like_dom"/>
</dbReference>
<evidence type="ECO:0000313" key="3">
    <source>
        <dbReference type="EMBL" id="ADX68288.1"/>
    </source>
</evidence>
<dbReference type="Pfam" id="PF02517">
    <property type="entry name" value="Rce1-like"/>
    <property type="match status" value="1"/>
</dbReference>
<feature type="transmembrane region" description="Helical" evidence="1">
    <location>
        <begin position="163"/>
        <end position="184"/>
    </location>
</feature>
<feature type="transmembrane region" description="Helical" evidence="1">
    <location>
        <begin position="245"/>
        <end position="263"/>
    </location>
</feature>
<name>F0NZ71_WEEVC</name>
<organism evidence="3 4">
    <name type="scientific">Weeksella virosa (strain ATCC 43766 / DSM 16922 / JCM 21250 / CCUG 30538 / CDC 9751 / IAM 14551 / NBRC 16016 / NCTC 11634 / CL345/78)</name>
    <dbReference type="NCBI Taxonomy" id="865938"/>
    <lineage>
        <taxon>Bacteria</taxon>
        <taxon>Pseudomonadati</taxon>
        <taxon>Bacteroidota</taxon>
        <taxon>Flavobacteriia</taxon>
        <taxon>Flavobacteriales</taxon>
        <taxon>Weeksellaceae</taxon>
        <taxon>Weeksella</taxon>
    </lineage>
</organism>
<dbReference type="RefSeq" id="WP_013598677.1">
    <property type="nucleotide sequence ID" value="NC_015144.1"/>
</dbReference>
<dbReference type="eggNOG" id="COG1266">
    <property type="taxonomic scope" value="Bacteria"/>
</dbReference>
<dbReference type="Proteomes" id="UP000008641">
    <property type="component" value="Chromosome"/>
</dbReference>
<sequence length="273" mass="31117">MNKFELPQIKTLKFSAYYAFLVGFAVTFTVQIGQSLVIWPTFFYPFLFHFLLPLAFLTGTGGAIILLMGWFHVDKNTVRDWLIYPTKPINFLLGFLCFIFALPFAEWSTGLVPTDTQIFQDLYNTFESSFLQMLNYKIAGFITVCILAPILEEIIFRGFILRGILNSGTSPWIAILVSGIIFGAAHLNPWQFIGAGILGIIFGFIYYKTKSLLLVIFLHAANNIFSFIMMMKYKQMDEQIIESSSLSPVFISLIISLIAGYFLSKKNIKHLWN</sequence>
<dbReference type="InterPro" id="IPR052710">
    <property type="entry name" value="CAAX_protease"/>
</dbReference>
<dbReference type="PANTHER" id="PTHR36435">
    <property type="entry name" value="SLR1288 PROTEIN"/>
    <property type="match status" value="1"/>
</dbReference>